<proteinExistence type="predicted"/>
<dbReference type="EMBL" id="MKKK01000067">
    <property type="protein sequence ID" value="OEY92218.1"/>
    <property type="molecule type" value="Genomic_DNA"/>
</dbReference>
<dbReference type="Proteomes" id="UP000185895">
    <property type="component" value="Unassembled WGS sequence"/>
</dbReference>
<gene>
    <name evidence="2" type="ORF">BJI46_05555</name>
</gene>
<dbReference type="OrthoDB" id="4111339at2"/>
<sequence>MRLEDLETSLADDLSWRKFELSSLITIAETSKQQNGVDSDLHKTTLKALYLLLYSHWEGFVKKSCKFYLQYINNKKIVTKELTHIFTALALKKSITSCYTKENLDSLSISTYLEFVNLHATKLSQKFKVDVKTNTDFDDDFIKTFSNLSSKNYRNLLESIDLPFFSFFSANEHYQEVINPDGTKQNVTILSEILDFSLLYYRHSIAHSGATSETLNIEAYQDLQGKILYLMDLLVANISDFCHKEFYKSCNSLQKTAYINEKNIEVKEALLRFYRSSANLDEEFLED</sequence>
<name>A0A1E7QYP9_9GAMM</name>
<accession>A0A1E7QYP9</accession>
<feature type="domain" description="MAE-28990/MAE-18760-like HEPN" evidence="1">
    <location>
        <begin position="7"/>
        <end position="247"/>
    </location>
</feature>
<keyword evidence="3" id="KW-1185">Reference proteome</keyword>
<dbReference type="InterPro" id="IPR040788">
    <property type="entry name" value="HEPN_MAE_28990"/>
</dbReference>
<evidence type="ECO:0000313" key="3">
    <source>
        <dbReference type="Proteomes" id="UP000185895"/>
    </source>
</evidence>
<dbReference type="Pfam" id="PF18737">
    <property type="entry name" value="HEPN_MAE_28990"/>
    <property type="match status" value="1"/>
</dbReference>
<reference evidence="2 3" key="1">
    <citation type="submission" date="2016-09" db="EMBL/GenBank/DDBJ databases">
        <authorList>
            <person name="Capua I."/>
            <person name="De Benedictis P."/>
            <person name="Joannis T."/>
            <person name="Lombin L.H."/>
            <person name="Cattoli G."/>
        </authorList>
    </citation>
    <scope>NUCLEOTIDE SEQUENCE [LARGE SCALE GENOMIC DNA]</scope>
    <source>
        <strain evidence="2 3">ANC 4671</strain>
    </source>
</reference>
<organism evidence="2 3">
    <name type="scientific">Acinetobacter qingfengensis</name>
    <dbReference type="NCBI Taxonomy" id="1262585"/>
    <lineage>
        <taxon>Bacteria</taxon>
        <taxon>Pseudomonadati</taxon>
        <taxon>Pseudomonadota</taxon>
        <taxon>Gammaproteobacteria</taxon>
        <taxon>Moraxellales</taxon>
        <taxon>Moraxellaceae</taxon>
        <taxon>Acinetobacter</taxon>
    </lineage>
</organism>
<protein>
    <recommendedName>
        <fullName evidence="1">MAE-28990/MAE-18760-like HEPN domain-containing protein</fullName>
    </recommendedName>
</protein>
<dbReference type="AlphaFoldDB" id="A0A1E7QYP9"/>
<comment type="caution">
    <text evidence="2">The sequence shown here is derived from an EMBL/GenBank/DDBJ whole genome shotgun (WGS) entry which is preliminary data.</text>
</comment>
<dbReference type="RefSeq" id="WP_070070814.1">
    <property type="nucleotide sequence ID" value="NZ_MKKK01000067.1"/>
</dbReference>
<evidence type="ECO:0000259" key="1">
    <source>
        <dbReference type="Pfam" id="PF18737"/>
    </source>
</evidence>
<evidence type="ECO:0000313" key="2">
    <source>
        <dbReference type="EMBL" id="OEY92218.1"/>
    </source>
</evidence>